<evidence type="ECO:0000256" key="1">
    <source>
        <dbReference type="ARBA" id="ARBA00022679"/>
    </source>
</evidence>
<name>A0A402AWI6_9CHLR</name>
<feature type="domain" description="GHMP kinase N-terminal" evidence="6">
    <location>
        <begin position="81"/>
        <end position="161"/>
    </location>
</feature>
<dbReference type="GO" id="GO:0042352">
    <property type="term" value="P:GDP-L-fucose salvage"/>
    <property type="evidence" value="ECO:0007669"/>
    <property type="project" value="TreeGrafter"/>
</dbReference>
<dbReference type="PRINTS" id="PR00960">
    <property type="entry name" value="LMBPPROTEIN"/>
</dbReference>
<dbReference type="InterPro" id="IPR006204">
    <property type="entry name" value="GHMP_kinase_N_dom"/>
</dbReference>
<protein>
    <submittedName>
        <fullName evidence="8">GHMP kinase</fullName>
    </submittedName>
</protein>
<dbReference type="PROSITE" id="PS00627">
    <property type="entry name" value="GHMP_KINASES_ATP"/>
    <property type="match status" value="1"/>
</dbReference>
<keyword evidence="2" id="KW-0547">Nucleotide-binding</keyword>
<dbReference type="PANTHER" id="PTHR32463">
    <property type="entry name" value="L-FUCOSE KINASE"/>
    <property type="match status" value="1"/>
</dbReference>
<dbReference type="InterPro" id="IPR020568">
    <property type="entry name" value="Ribosomal_Su5_D2-typ_SF"/>
</dbReference>
<evidence type="ECO:0000256" key="2">
    <source>
        <dbReference type="ARBA" id="ARBA00022741"/>
    </source>
</evidence>
<organism evidence="8 9">
    <name type="scientific">Dictyobacter kobayashii</name>
    <dbReference type="NCBI Taxonomy" id="2014872"/>
    <lineage>
        <taxon>Bacteria</taxon>
        <taxon>Bacillati</taxon>
        <taxon>Chloroflexota</taxon>
        <taxon>Ktedonobacteria</taxon>
        <taxon>Ktedonobacterales</taxon>
        <taxon>Dictyobacteraceae</taxon>
        <taxon>Dictyobacter</taxon>
    </lineage>
</organism>
<keyword evidence="4" id="KW-0067">ATP-binding</keyword>
<dbReference type="GO" id="GO:0005524">
    <property type="term" value="F:ATP binding"/>
    <property type="evidence" value="ECO:0007669"/>
    <property type="project" value="UniProtKB-KW"/>
</dbReference>
<keyword evidence="9" id="KW-1185">Reference proteome</keyword>
<dbReference type="InterPro" id="IPR014606">
    <property type="entry name" value="Heptose_7-P_kinase"/>
</dbReference>
<dbReference type="RefSeq" id="WP_161977916.1">
    <property type="nucleotide sequence ID" value="NZ_BIFS01000002.1"/>
</dbReference>
<dbReference type="InterPro" id="IPR052203">
    <property type="entry name" value="GHMP_Kinase-Related"/>
</dbReference>
<feature type="domain" description="GHMP kinase C-terminal" evidence="7">
    <location>
        <begin position="238"/>
        <end position="310"/>
    </location>
</feature>
<dbReference type="PANTHER" id="PTHR32463:SF0">
    <property type="entry name" value="L-FUCOSE KINASE"/>
    <property type="match status" value="1"/>
</dbReference>
<gene>
    <name evidence="8" type="ORF">KDK_72340</name>
</gene>
<dbReference type="SUPFAM" id="SSF54211">
    <property type="entry name" value="Ribosomal protein S5 domain 2-like"/>
    <property type="match status" value="1"/>
</dbReference>
<reference evidence="9" key="1">
    <citation type="submission" date="2018-12" db="EMBL/GenBank/DDBJ databases">
        <title>Tengunoibacter tsumagoiensis gen. nov., sp. nov., Dictyobacter kobayashii sp. nov., D. alpinus sp. nov., and D. joshuensis sp. nov. and description of Dictyobacteraceae fam. nov. within the order Ktedonobacterales isolated from Tengu-no-mugimeshi.</title>
        <authorList>
            <person name="Wang C.M."/>
            <person name="Zheng Y."/>
            <person name="Sakai Y."/>
            <person name="Toyoda A."/>
            <person name="Minakuchi Y."/>
            <person name="Abe K."/>
            <person name="Yokota A."/>
            <person name="Yabe S."/>
        </authorList>
    </citation>
    <scope>NUCLEOTIDE SEQUENCE [LARGE SCALE GENOMIC DNA]</scope>
    <source>
        <strain evidence="9">Uno11</strain>
    </source>
</reference>
<keyword evidence="1" id="KW-0808">Transferase</keyword>
<accession>A0A402AWI6</accession>
<dbReference type="Pfam" id="PF00288">
    <property type="entry name" value="GHMP_kinases_N"/>
    <property type="match status" value="1"/>
</dbReference>
<dbReference type="Pfam" id="PF08544">
    <property type="entry name" value="GHMP_kinases_C"/>
    <property type="match status" value="1"/>
</dbReference>
<evidence type="ECO:0000256" key="4">
    <source>
        <dbReference type="ARBA" id="ARBA00022840"/>
    </source>
</evidence>
<dbReference type="AlphaFoldDB" id="A0A402AWI6"/>
<evidence type="ECO:0000259" key="7">
    <source>
        <dbReference type="Pfam" id="PF08544"/>
    </source>
</evidence>
<dbReference type="Gene3D" id="3.30.230.120">
    <property type="match status" value="1"/>
</dbReference>
<dbReference type="SUPFAM" id="SSF55060">
    <property type="entry name" value="GHMP Kinase, C-terminal domain"/>
    <property type="match status" value="1"/>
</dbReference>
<comment type="similarity">
    <text evidence="5">Belongs to the GHMP kinase family.</text>
</comment>
<dbReference type="GO" id="GO:0050201">
    <property type="term" value="F:fucokinase activity"/>
    <property type="evidence" value="ECO:0007669"/>
    <property type="project" value="TreeGrafter"/>
</dbReference>
<dbReference type="InterPro" id="IPR036554">
    <property type="entry name" value="GHMP_kinase_C_sf"/>
</dbReference>
<evidence type="ECO:0000313" key="8">
    <source>
        <dbReference type="EMBL" id="GCE23434.1"/>
    </source>
</evidence>
<dbReference type="EMBL" id="BIFS01000002">
    <property type="protein sequence ID" value="GCE23434.1"/>
    <property type="molecule type" value="Genomic_DNA"/>
</dbReference>
<sequence length="354" mass="38695">MLIARAPMRISFGGGGTDLEAYYARYGGAVISTAINKYFYVVVTAEEGEDLQLISADYRSLFRHTPYTDLVWDGDLALPRAVLHHFGIRAGLNLFIASEVPPGTGLGSSSAAAVALVRAFATLTDQPMGRQQIAEIASAIEIDKMGMPIGKQDQYAAAFGGLNKMTFTSAGVTVEPVRLALSTQKTLEQRLLLFFTGSSRESTSILKHQRKSTEEQNEHVLQALHNIKGVVTEVEHCLTSGDLDGFGQVLDYSWQEKRRLAPNLSSPFIDECYTLARQHGVLGGKITGAGGGGFLLLYCPEEAQNIVTMMLEERGLKRMNFHFDHQGATVLLNVTDFRHLTYATGAEPQGSRLY</sequence>
<evidence type="ECO:0000256" key="5">
    <source>
        <dbReference type="ARBA" id="ARBA00038121"/>
    </source>
</evidence>
<evidence type="ECO:0000259" key="6">
    <source>
        <dbReference type="Pfam" id="PF00288"/>
    </source>
</evidence>
<dbReference type="InterPro" id="IPR006203">
    <property type="entry name" value="GHMP_knse_ATP-bd_CS"/>
</dbReference>
<dbReference type="InterPro" id="IPR013750">
    <property type="entry name" value="GHMP_kinase_C_dom"/>
</dbReference>
<comment type="caution">
    <text evidence="8">The sequence shown here is derived from an EMBL/GenBank/DDBJ whole genome shotgun (WGS) entry which is preliminary data.</text>
</comment>
<proteinExistence type="inferred from homology"/>
<evidence type="ECO:0000256" key="3">
    <source>
        <dbReference type="ARBA" id="ARBA00022777"/>
    </source>
</evidence>
<dbReference type="Proteomes" id="UP000287188">
    <property type="component" value="Unassembled WGS sequence"/>
</dbReference>
<evidence type="ECO:0000313" key="9">
    <source>
        <dbReference type="Proteomes" id="UP000287188"/>
    </source>
</evidence>
<dbReference type="InterPro" id="IPR001174">
    <property type="entry name" value="HddA/FKP"/>
</dbReference>
<dbReference type="PIRSF" id="PIRSF036406">
    <property type="entry name" value="Hept_kin"/>
    <property type="match status" value="1"/>
</dbReference>
<keyword evidence="3 8" id="KW-0418">Kinase</keyword>